<keyword evidence="2 3" id="KW-0067">ATP-binding</keyword>
<evidence type="ECO:0000259" key="4">
    <source>
        <dbReference type="SMART" id="SM00382"/>
    </source>
</evidence>
<keyword evidence="6" id="KW-1185">Reference proteome</keyword>
<protein>
    <submittedName>
        <fullName evidence="5">P-loop containing nucleoside triphosphate hydrolase protein</fullName>
    </submittedName>
</protein>
<dbReference type="Gene3D" id="3.40.50.300">
    <property type="entry name" value="P-loop containing nucleotide triphosphate hydrolases"/>
    <property type="match status" value="1"/>
</dbReference>
<dbReference type="PANTHER" id="PTHR23077">
    <property type="entry name" value="AAA-FAMILY ATPASE"/>
    <property type="match status" value="1"/>
</dbReference>
<dbReference type="GO" id="GO:0016887">
    <property type="term" value="F:ATP hydrolysis activity"/>
    <property type="evidence" value="ECO:0007669"/>
    <property type="project" value="InterPro"/>
</dbReference>
<dbReference type="GO" id="GO:0005524">
    <property type="term" value="F:ATP binding"/>
    <property type="evidence" value="ECO:0007669"/>
    <property type="project" value="UniProtKB-KW"/>
</dbReference>
<dbReference type="GO" id="GO:0005737">
    <property type="term" value="C:cytoplasm"/>
    <property type="evidence" value="ECO:0007669"/>
    <property type="project" value="TreeGrafter"/>
</dbReference>
<comment type="similarity">
    <text evidence="3">Belongs to the AAA ATPase family.</text>
</comment>
<dbReference type="InterPro" id="IPR003959">
    <property type="entry name" value="ATPase_AAA_core"/>
</dbReference>
<proteinExistence type="inferred from homology"/>
<evidence type="ECO:0000256" key="2">
    <source>
        <dbReference type="ARBA" id="ARBA00022840"/>
    </source>
</evidence>
<dbReference type="EMBL" id="KZ987756">
    <property type="protein sequence ID" value="RKP15118.1"/>
    <property type="molecule type" value="Genomic_DNA"/>
</dbReference>
<reference evidence="6" key="1">
    <citation type="journal article" date="2018" name="Nat. Microbiol.">
        <title>Leveraging single-cell genomics to expand the fungal tree of life.</title>
        <authorList>
            <person name="Ahrendt S.R."/>
            <person name="Quandt C.A."/>
            <person name="Ciobanu D."/>
            <person name="Clum A."/>
            <person name="Salamov A."/>
            <person name="Andreopoulos B."/>
            <person name="Cheng J.F."/>
            <person name="Woyke T."/>
            <person name="Pelin A."/>
            <person name="Henrissat B."/>
            <person name="Reynolds N.K."/>
            <person name="Benny G.L."/>
            <person name="Smith M.E."/>
            <person name="James T.Y."/>
            <person name="Grigoriev I.V."/>
        </authorList>
    </citation>
    <scope>NUCLEOTIDE SEQUENCE [LARGE SCALE GENOMIC DNA]</scope>
</reference>
<sequence>MTPPSGILLYGPSGCGKSLMIQEMVHKLHLNALFVKGPEIFSKYLGETEATLSRIFASARASAPCVIIMDEVESLGMRRGSGGGGGVEGRVLSTLLNEMDGVGDTRGVLIIGATNAPWEMDEALLRPGRFDQKL</sequence>
<name>A0A4P9Y7P9_9FUNG</name>
<evidence type="ECO:0000313" key="6">
    <source>
        <dbReference type="Proteomes" id="UP000267251"/>
    </source>
</evidence>
<keyword evidence="1 3" id="KW-0547">Nucleotide-binding</keyword>
<dbReference type="OrthoDB" id="5421at2759"/>
<dbReference type="AlphaFoldDB" id="A0A4P9Y7P9"/>
<dbReference type="InterPro" id="IPR003960">
    <property type="entry name" value="ATPase_AAA_CS"/>
</dbReference>
<dbReference type="InterPro" id="IPR003593">
    <property type="entry name" value="AAA+_ATPase"/>
</dbReference>
<dbReference type="SMART" id="SM00382">
    <property type="entry name" value="AAA"/>
    <property type="match status" value="1"/>
</dbReference>
<organism evidence="5 6">
    <name type="scientific">Piptocephalis cylindrospora</name>
    <dbReference type="NCBI Taxonomy" id="1907219"/>
    <lineage>
        <taxon>Eukaryota</taxon>
        <taxon>Fungi</taxon>
        <taxon>Fungi incertae sedis</taxon>
        <taxon>Zoopagomycota</taxon>
        <taxon>Zoopagomycotina</taxon>
        <taxon>Zoopagomycetes</taxon>
        <taxon>Zoopagales</taxon>
        <taxon>Piptocephalidaceae</taxon>
        <taxon>Piptocephalis</taxon>
    </lineage>
</organism>
<dbReference type="SUPFAM" id="SSF52540">
    <property type="entry name" value="P-loop containing nucleoside triphosphate hydrolases"/>
    <property type="match status" value="1"/>
</dbReference>
<gene>
    <name evidence="5" type="ORF">BJ684DRAFT_5945</name>
</gene>
<feature type="non-terminal residue" evidence="5">
    <location>
        <position position="134"/>
    </location>
</feature>
<accession>A0A4P9Y7P9</accession>
<evidence type="ECO:0000256" key="3">
    <source>
        <dbReference type="RuleBase" id="RU003651"/>
    </source>
</evidence>
<dbReference type="InterPro" id="IPR050168">
    <property type="entry name" value="AAA_ATPase_domain"/>
</dbReference>
<dbReference type="PANTHER" id="PTHR23077:SF27">
    <property type="entry name" value="ATPASE FAMILY GENE 2 PROTEIN HOMOLOG A"/>
    <property type="match status" value="1"/>
</dbReference>
<feature type="domain" description="AAA+ ATPase" evidence="4">
    <location>
        <begin position="3"/>
        <end position="134"/>
    </location>
</feature>
<dbReference type="Proteomes" id="UP000267251">
    <property type="component" value="Unassembled WGS sequence"/>
</dbReference>
<dbReference type="Pfam" id="PF00004">
    <property type="entry name" value="AAA"/>
    <property type="match status" value="1"/>
</dbReference>
<dbReference type="InterPro" id="IPR027417">
    <property type="entry name" value="P-loop_NTPase"/>
</dbReference>
<keyword evidence="5" id="KW-0378">Hydrolase</keyword>
<dbReference type="PROSITE" id="PS00674">
    <property type="entry name" value="AAA"/>
    <property type="match status" value="1"/>
</dbReference>
<evidence type="ECO:0000256" key="1">
    <source>
        <dbReference type="ARBA" id="ARBA00022741"/>
    </source>
</evidence>
<evidence type="ECO:0000313" key="5">
    <source>
        <dbReference type="EMBL" id="RKP15118.1"/>
    </source>
</evidence>